<accession>A0AA42SFY5</accession>
<dbReference type="Gene3D" id="1.10.260.40">
    <property type="entry name" value="lambda repressor-like DNA-binding domains"/>
    <property type="match status" value="1"/>
</dbReference>
<evidence type="ECO:0000259" key="4">
    <source>
        <dbReference type="PROSITE" id="PS50943"/>
    </source>
</evidence>
<dbReference type="Pfam" id="PF00717">
    <property type="entry name" value="Peptidase_S24"/>
    <property type="match status" value="1"/>
</dbReference>
<proteinExistence type="predicted"/>
<evidence type="ECO:0000256" key="3">
    <source>
        <dbReference type="ARBA" id="ARBA00023163"/>
    </source>
</evidence>
<dbReference type="InterPro" id="IPR001387">
    <property type="entry name" value="Cro/C1-type_HTH"/>
</dbReference>
<dbReference type="Pfam" id="PF01381">
    <property type="entry name" value="HTH_3"/>
    <property type="match status" value="1"/>
</dbReference>
<dbReference type="SUPFAM" id="SSF51306">
    <property type="entry name" value="LexA/Signal peptidase"/>
    <property type="match status" value="1"/>
</dbReference>
<dbReference type="Gene3D" id="2.10.109.10">
    <property type="entry name" value="Umud Fragment, subunit A"/>
    <property type="match status" value="1"/>
</dbReference>
<dbReference type="AlphaFoldDB" id="A0AA42SFY5"/>
<keyword evidence="3" id="KW-0804">Transcription</keyword>
<evidence type="ECO:0000256" key="1">
    <source>
        <dbReference type="ARBA" id="ARBA00023015"/>
    </source>
</evidence>
<dbReference type="InterPro" id="IPR036286">
    <property type="entry name" value="LexA/Signal_pep-like_sf"/>
</dbReference>
<dbReference type="GO" id="GO:0003677">
    <property type="term" value="F:DNA binding"/>
    <property type="evidence" value="ECO:0007669"/>
    <property type="project" value="UniProtKB-KW"/>
</dbReference>
<evidence type="ECO:0000256" key="2">
    <source>
        <dbReference type="ARBA" id="ARBA00023125"/>
    </source>
</evidence>
<dbReference type="CDD" id="cd00093">
    <property type="entry name" value="HTH_XRE"/>
    <property type="match status" value="1"/>
</dbReference>
<dbReference type="Proteomes" id="UP001160116">
    <property type="component" value="Unassembled WGS sequence"/>
</dbReference>
<dbReference type="SUPFAM" id="SSF47413">
    <property type="entry name" value="lambda repressor-like DNA-binding domains"/>
    <property type="match status" value="1"/>
</dbReference>
<name>A0AA42SFY5_ACIJO</name>
<comment type="caution">
    <text evidence="5">The sequence shown here is derived from an EMBL/GenBank/DDBJ whole genome shotgun (WGS) entry which is preliminary data.</text>
</comment>
<organism evidence="5 6">
    <name type="scientific">Acinetobacter johnsonii</name>
    <dbReference type="NCBI Taxonomy" id="40214"/>
    <lineage>
        <taxon>Bacteria</taxon>
        <taxon>Pseudomonadati</taxon>
        <taxon>Pseudomonadota</taxon>
        <taxon>Gammaproteobacteria</taxon>
        <taxon>Moraxellales</taxon>
        <taxon>Moraxellaceae</taxon>
        <taxon>Acinetobacter</taxon>
    </lineage>
</organism>
<dbReference type="PANTHER" id="PTHR40661">
    <property type="match status" value="1"/>
</dbReference>
<sequence>MNAQPENNIKNNDNVWENIKIEEDKAEGGQIISYIKKGRGLQRTKRPLGAVRLELVLDELKMSQSELARRIDSGQSTISKIISGETRNSHLLESIAKVVGKNKDWLAGNDTNDKNIAVINNNSLFIDQSPFTIVNHYYHGKEGLELSDLERKEAKSIIIVSNDQITNIQNRELRFIIEPDRAMSPEIKAGACVTFDTLDKNITNGDMFVVQTGNQIFTRCLYVQPNNSILIRAKESDFPDYTISRSEESFSILGRVVYVANKI</sequence>
<protein>
    <submittedName>
        <fullName evidence="5">Helix-turn-helix domain-containing protein</fullName>
    </submittedName>
</protein>
<evidence type="ECO:0000313" key="5">
    <source>
        <dbReference type="EMBL" id="MDH0826581.1"/>
    </source>
</evidence>
<keyword evidence="2" id="KW-0238">DNA-binding</keyword>
<keyword evidence="1" id="KW-0805">Transcription regulation</keyword>
<dbReference type="InterPro" id="IPR015927">
    <property type="entry name" value="Peptidase_S24_S26A/B/C"/>
</dbReference>
<dbReference type="InterPro" id="IPR010982">
    <property type="entry name" value="Lambda_DNA-bd_dom_sf"/>
</dbReference>
<reference evidence="5" key="1">
    <citation type="submission" date="2022-09" db="EMBL/GenBank/DDBJ databases">
        <title>Intensive care unit water sources are persistently colonized with multi-drug resistant bacteria and are the site of extensive horizontal gene transfer of antibiotic resistance genes.</title>
        <authorList>
            <person name="Diorio-Toth L."/>
        </authorList>
    </citation>
    <scope>NUCLEOTIDE SEQUENCE</scope>
    <source>
        <strain evidence="5">GD03885</strain>
    </source>
</reference>
<dbReference type="PROSITE" id="PS50943">
    <property type="entry name" value="HTH_CROC1"/>
    <property type="match status" value="1"/>
</dbReference>
<gene>
    <name evidence="5" type="ORF">N5C97_08715</name>
</gene>
<evidence type="ECO:0000313" key="6">
    <source>
        <dbReference type="Proteomes" id="UP001160116"/>
    </source>
</evidence>
<dbReference type="RefSeq" id="WP_279678996.1">
    <property type="nucleotide sequence ID" value="NZ_JAOCCL010000018.1"/>
</dbReference>
<feature type="domain" description="HTH cro/C1-type" evidence="4">
    <location>
        <begin position="53"/>
        <end position="106"/>
    </location>
</feature>
<dbReference type="SMART" id="SM00530">
    <property type="entry name" value="HTH_XRE"/>
    <property type="match status" value="1"/>
</dbReference>
<dbReference type="EMBL" id="JAOCCL010000018">
    <property type="protein sequence ID" value="MDH0826581.1"/>
    <property type="molecule type" value="Genomic_DNA"/>
</dbReference>
<dbReference type="CDD" id="cd06462">
    <property type="entry name" value="Peptidase_S24_S26"/>
    <property type="match status" value="1"/>
</dbReference>
<dbReference type="PANTHER" id="PTHR40661:SF3">
    <property type="entry name" value="FELS-1 PROPHAGE TRANSCRIPTIONAL REGULATOR"/>
    <property type="match status" value="1"/>
</dbReference>